<organism evidence="2 3">
    <name type="scientific">Mangrovibacter phragmitis</name>
    <dbReference type="NCBI Taxonomy" id="1691903"/>
    <lineage>
        <taxon>Bacteria</taxon>
        <taxon>Pseudomonadati</taxon>
        <taxon>Pseudomonadota</taxon>
        <taxon>Gammaproteobacteria</taxon>
        <taxon>Enterobacterales</taxon>
        <taxon>Enterobacteriaceae</taxon>
        <taxon>Mangrovibacter</taxon>
    </lineage>
</organism>
<dbReference type="Pfam" id="PF13116">
    <property type="entry name" value="YhdP"/>
    <property type="match status" value="1"/>
</dbReference>
<dbReference type="STRING" id="1691903.A9B99_15055"/>
<dbReference type="PANTHER" id="PTHR38690:SF1">
    <property type="entry name" value="PROTEASE"/>
    <property type="match status" value="1"/>
</dbReference>
<protein>
    <submittedName>
        <fullName evidence="2">TIGR02099 family protein</fullName>
    </submittedName>
</protein>
<evidence type="ECO:0000259" key="1">
    <source>
        <dbReference type="Pfam" id="PF13116"/>
    </source>
</evidence>
<dbReference type="NCBIfam" id="NF008148">
    <property type="entry name" value="PRK10899.1"/>
    <property type="match status" value="1"/>
</dbReference>
<gene>
    <name evidence="2" type="ORF">A9B99_15055</name>
</gene>
<proteinExistence type="predicted"/>
<reference evidence="3" key="1">
    <citation type="submission" date="2016-05" db="EMBL/GenBank/DDBJ databases">
        <authorList>
            <person name="Behera P."/>
            <person name="Vaishampayan P."/>
            <person name="Singh N."/>
            <person name="Raina V."/>
            <person name="Suar M."/>
            <person name="Pattnaik A."/>
            <person name="Rastogi G."/>
        </authorList>
    </citation>
    <scope>NUCLEOTIDE SEQUENCE [LARGE SCALE GENOMIC DNA]</scope>
    <source>
        <strain evidence="3">MP23</strain>
    </source>
</reference>
<feature type="domain" description="YhdP central" evidence="1">
    <location>
        <begin position="1"/>
        <end position="1255"/>
    </location>
</feature>
<dbReference type="Proteomes" id="UP000078225">
    <property type="component" value="Unassembled WGS sequence"/>
</dbReference>
<keyword evidence="3" id="KW-1185">Reference proteome</keyword>
<comment type="caution">
    <text evidence="2">The sequence shown here is derived from an EMBL/GenBank/DDBJ whole genome shotgun (WGS) entry which is preliminary data.</text>
</comment>
<evidence type="ECO:0000313" key="3">
    <source>
        <dbReference type="Proteomes" id="UP000078225"/>
    </source>
</evidence>
<evidence type="ECO:0000313" key="2">
    <source>
        <dbReference type="EMBL" id="OAT75622.1"/>
    </source>
</evidence>
<dbReference type="PANTHER" id="PTHR38690">
    <property type="entry name" value="PROTEASE-RELATED"/>
    <property type="match status" value="1"/>
</dbReference>
<dbReference type="InterPro" id="IPR025263">
    <property type="entry name" value="YhdP_central"/>
</dbReference>
<dbReference type="AlphaFoldDB" id="A0A1B7KZN2"/>
<accession>A0A1B7KZN2</accession>
<dbReference type="OrthoDB" id="9762238at2"/>
<dbReference type="EMBL" id="LYRP01000047">
    <property type="protein sequence ID" value="OAT75622.1"/>
    <property type="molecule type" value="Genomic_DNA"/>
</dbReference>
<sequence>MKRLPGILLLTFAALVVVIALLVSGLRLALPHLNNWREPILAKIEQVSGIPVEVSEIHASWQTFGPTLDIRDINVLLKDKGTLTIKRVTLALDIWQSLLHARWQFRDLTFYQLNAVTNTALSHNGETTDFEVSKLNDLFLRQFDHFDLRDSNISFLTLSGQRANLHIPHLTWLNGNKRHRAEGKISLSSFNGQHGLVNVRMDLRDQNGTLNSGKIWMQADDVDVKPWFGEWMRDNIKLNRARFSMAAWVNIKDGGLESADIWLQQGGAEWSGEKFRHELSVQSLLTHISKLGTGWQVQFPLSGLKLDNQSWSQGSMVLAWLPGNTKETAESAFSEGELRIRANQLTPDYLAPLLPLAETFAPKFVDVWRTLHPAGNIDSLALDIPLEKPETLRMKAQWHNLSWNQWKLLPGAQHVAGNIVGSLQNGRLNLNIHDARLPYEHVFRAPLEISQGNATLRWQDDAQGLRIDGSNINVQANGVQAHGDFSYQHPEGDQPWLKILAGITATDGGQAWRYFPENLMGKSLVDYLSGAIKAGKAQNATLVYSGNPHFFPYLHNEGQFQVFVPLKDATFAFQPDWPALQHLDIDLDFRNDGLWMKAPKAILGGVTASNLDAVIPDYAKEKLFIDADINGAGESVGPYFKQTPLADTLGATLDELKLKGDVSARLHLAIPLDGEMTTAQGNVSLRNNTLSVVPLNSTLHHLTGEFSFKNGNLTSGPLQATWFNQPLTVDFTTQEQEKAYQVDINLNGNWQAASTGVLPDALSQSLKGSFGWKGNVGVTLPYRGDTTWQVDLTGDLKNVSSHLPVPAAKPAGESLPLVIKTKGDMHSFSLTGSLGQTTHFNSHWLLNKKLTLERAIWVSDSRSIPPLPENQMVELNLPPLDGAQWLAVLQAGTAEKVSHSVSFPDAVTLRTPSFQFAGQAWNNLNLVMHNATDSTVVDITGREINGKLTRRENTPWDVSLNYLYYNPVLSALKVDKTAENMLATTGNTIDFSQWPDLNIHCAECWLMGQKYGRINADLAIQGNTLTLTQGLIDTGFARLTASGEWVNQPGSERTSLKGVLSGKSLDEATGFFGVGTPLQGASFKTEYDLHWRNIPWRPDVASLNGIIKTKLGKGKIAELETGHAGQLLRLVSFDALLRKLRFDFSDTFGSGFYFDSIRSTAWIKDGTLHTDDTLVDGLEADIAMKGTVDLVNRQLNMEAAVAPEISATVGVATAFAVNPIVGAAVFAASKVLGPLWSKIALLRYQITGPIDKPRINEVLRQPRKTATQ</sequence>
<name>A0A1B7KZN2_9ENTR</name>
<dbReference type="InterPro" id="IPR011836">
    <property type="entry name" value="YhdP"/>
</dbReference>
<dbReference type="NCBIfam" id="TIGR02099">
    <property type="entry name" value="YhdP family protein"/>
    <property type="match status" value="1"/>
</dbReference>
<dbReference type="RefSeq" id="WP_064600683.1">
    <property type="nucleotide sequence ID" value="NZ_LYRP01000047.1"/>
</dbReference>